<accession>A0A3F3PIY9</accession>
<dbReference type="InterPro" id="IPR023375">
    <property type="entry name" value="ADC_dom_sf"/>
</dbReference>
<dbReference type="EMBL" id="KZ852109">
    <property type="protein sequence ID" value="RDH26910.1"/>
    <property type="molecule type" value="Genomic_DNA"/>
</dbReference>
<dbReference type="RefSeq" id="XP_026619932.1">
    <property type="nucleotide sequence ID" value="XM_026769896.1"/>
</dbReference>
<sequence length="228" mass="25490">MCWFFIADFGDESHSGGEITSCLPSSAGGPPPASYHDLEEKSQFANQTFIGGLQVCVIVHYLESPIGEYDELLWIPGAFQNPWSGKQTYRATRAYVSTGASLYNGRKNWNVPKIVTVLPYDGKEPFMELDLKPILFKSTPFLPINTKYIPIAFSFDFPPLQQGEEEGLVGTYEWKRVLLGISGKAGMVKVKGTTDDGIHYPRLNNGGYWLWVKDAKIRIEGAQVRSKE</sequence>
<evidence type="ECO:0000313" key="1">
    <source>
        <dbReference type="EMBL" id="RDH26910.1"/>
    </source>
</evidence>
<dbReference type="GeneID" id="38138252"/>
<dbReference type="Proteomes" id="UP000253729">
    <property type="component" value="Unassembled WGS sequence"/>
</dbReference>
<keyword evidence="2" id="KW-1185">Reference proteome</keyword>
<reference evidence="1 2" key="1">
    <citation type="submission" date="2018-07" db="EMBL/GenBank/DDBJ databases">
        <title>The genomes of Aspergillus section Nigri reveals drivers in fungal speciation.</title>
        <authorList>
            <consortium name="DOE Joint Genome Institute"/>
            <person name="Vesth T.C."/>
            <person name="Nybo J."/>
            <person name="Theobald S."/>
            <person name="Brandl J."/>
            <person name="Frisvad J.C."/>
            <person name="Nielsen K.F."/>
            <person name="Lyhne E.K."/>
            <person name="Kogle M.E."/>
            <person name="Kuo A."/>
            <person name="Riley R."/>
            <person name="Clum A."/>
            <person name="Nolan M."/>
            <person name="Lipzen A."/>
            <person name="Salamov A."/>
            <person name="Henrissat B."/>
            <person name="Wiebenga A."/>
            <person name="De vries R.P."/>
            <person name="Grigoriev I.V."/>
            <person name="Mortensen U.H."/>
            <person name="Andersen M.R."/>
            <person name="Baker S.E."/>
        </authorList>
    </citation>
    <scope>NUCLEOTIDE SEQUENCE [LARGE SCALE GENOMIC DNA]</scope>
    <source>
        <strain evidence="1 2">CBS 139.54b</strain>
    </source>
</reference>
<dbReference type="SUPFAM" id="SSF160104">
    <property type="entry name" value="Acetoacetate decarboxylase-like"/>
    <property type="match status" value="1"/>
</dbReference>
<dbReference type="AlphaFoldDB" id="A0A3F3PIY9"/>
<gene>
    <name evidence="1" type="ORF">BDQ94DRAFT_164068</name>
</gene>
<evidence type="ECO:0000313" key="2">
    <source>
        <dbReference type="Proteomes" id="UP000253729"/>
    </source>
</evidence>
<dbReference type="PANTHER" id="PTHR40518:SF1">
    <property type="entry name" value="ACETOACETATE DECARBOXYLASE"/>
    <property type="match status" value="1"/>
</dbReference>
<dbReference type="PANTHER" id="PTHR40518">
    <property type="entry name" value="ACETOACETATE DECARBOXYLASE"/>
    <property type="match status" value="1"/>
</dbReference>
<proteinExistence type="predicted"/>
<protein>
    <submittedName>
        <fullName evidence="1">Uncharacterized protein</fullName>
    </submittedName>
</protein>
<organism evidence="1 2">
    <name type="scientific">Aspergillus welwitschiae</name>
    <dbReference type="NCBI Taxonomy" id="1341132"/>
    <lineage>
        <taxon>Eukaryota</taxon>
        <taxon>Fungi</taxon>
        <taxon>Dikarya</taxon>
        <taxon>Ascomycota</taxon>
        <taxon>Pezizomycotina</taxon>
        <taxon>Eurotiomycetes</taxon>
        <taxon>Eurotiomycetidae</taxon>
        <taxon>Eurotiales</taxon>
        <taxon>Aspergillaceae</taxon>
        <taxon>Aspergillus</taxon>
        <taxon>Aspergillus subgen. Circumdati</taxon>
    </lineage>
</organism>
<name>A0A3F3PIY9_9EURO</name>